<evidence type="ECO:0000313" key="3">
    <source>
        <dbReference type="Proteomes" id="UP001170954"/>
    </source>
</evidence>
<dbReference type="PANTHER" id="PTHR33408:SF2">
    <property type="entry name" value="TRANSPOSASE DDE DOMAIN-CONTAINING PROTEIN"/>
    <property type="match status" value="1"/>
</dbReference>
<dbReference type="Pfam" id="PF13751">
    <property type="entry name" value="DDE_Tnp_1_6"/>
    <property type="match status" value="1"/>
</dbReference>
<evidence type="ECO:0000313" key="2">
    <source>
        <dbReference type="EMBL" id="MDM1050601.1"/>
    </source>
</evidence>
<name>A0ABT7NTU2_9SPHI</name>
<reference evidence="2" key="1">
    <citation type="submission" date="2020-06" db="EMBL/GenBank/DDBJ databases">
        <authorList>
            <person name="Dong N."/>
        </authorList>
    </citation>
    <scope>NUCLEOTIDE SEQUENCE</scope>
    <source>
        <strain evidence="2">R1692</strain>
    </source>
</reference>
<dbReference type="PANTHER" id="PTHR33408">
    <property type="entry name" value="TRANSPOSASE"/>
    <property type="match status" value="1"/>
</dbReference>
<keyword evidence="3" id="KW-1185">Reference proteome</keyword>
<evidence type="ECO:0000259" key="1">
    <source>
        <dbReference type="Pfam" id="PF13751"/>
    </source>
</evidence>
<sequence length="308" mass="35728">PRLEKYEEQLEVLGDRNSYSKTDTDAVFMRMKEDHMKNGQLKPAYNTQISTEDQFITHYSIHQTTADTTTLPEHLEGFECHYGKQSEQLVADAGYGSEQNYELMEKQGITAFVKYNYFHVEQKRKHKQDPFSVQNLYYNQQDDYYVCPAGQKLSFIGHATRVSANGYTAQVSCYQAQRCEGCPMRSGCHKAKGDRLIEVNHRLNQLKDKARERLVSEEGMYHRSKRPIEVESVFGQMKSNNRFTRFTMKGLEKVAVEFGLMAIAHNLRKWAKKWANDVFFGNGYSDKTLYTIKIGVRSVKTIKYRLTA</sequence>
<dbReference type="EMBL" id="JACAGK010000139">
    <property type="protein sequence ID" value="MDM1050601.1"/>
    <property type="molecule type" value="Genomic_DNA"/>
</dbReference>
<reference evidence="2" key="2">
    <citation type="journal article" date="2022" name="Sci. Total Environ.">
        <title>Prevalence, transmission, and molecular epidemiology of tet(X)-positive bacteria among humans, animals, and environmental niches in China: An epidemiological, and genomic-based study.</title>
        <authorList>
            <person name="Dong N."/>
            <person name="Zeng Y."/>
            <person name="Cai C."/>
            <person name="Sun C."/>
            <person name="Lu J."/>
            <person name="Liu C."/>
            <person name="Zhou H."/>
            <person name="Sun Q."/>
            <person name="Shu L."/>
            <person name="Wang H."/>
            <person name="Wang Y."/>
            <person name="Wang S."/>
            <person name="Wu C."/>
            <person name="Chan E.W."/>
            <person name="Chen G."/>
            <person name="Shen Z."/>
            <person name="Chen S."/>
            <person name="Zhang R."/>
        </authorList>
    </citation>
    <scope>NUCLEOTIDE SEQUENCE</scope>
    <source>
        <strain evidence="2">R1692</strain>
    </source>
</reference>
<protein>
    <submittedName>
        <fullName evidence="2">Transposase</fullName>
    </submittedName>
</protein>
<accession>A0ABT7NTU2</accession>
<dbReference type="Proteomes" id="UP001170954">
    <property type="component" value="Unassembled WGS sequence"/>
</dbReference>
<organism evidence="2 3">
    <name type="scientific">Sphingobacterium hotanense</name>
    <dbReference type="NCBI Taxonomy" id="649196"/>
    <lineage>
        <taxon>Bacteria</taxon>
        <taxon>Pseudomonadati</taxon>
        <taxon>Bacteroidota</taxon>
        <taxon>Sphingobacteriia</taxon>
        <taxon>Sphingobacteriales</taxon>
        <taxon>Sphingobacteriaceae</taxon>
        <taxon>Sphingobacterium</taxon>
    </lineage>
</organism>
<dbReference type="InterPro" id="IPR025668">
    <property type="entry name" value="Tnp_DDE_dom"/>
</dbReference>
<comment type="caution">
    <text evidence="2">The sequence shown here is derived from an EMBL/GenBank/DDBJ whole genome shotgun (WGS) entry which is preliminary data.</text>
</comment>
<gene>
    <name evidence="2" type="ORF">HX018_20425</name>
</gene>
<feature type="non-terminal residue" evidence="2">
    <location>
        <position position="1"/>
    </location>
</feature>
<feature type="domain" description="Transposase DDE" evidence="1">
    <location>
        <begin position="146"/>
        <end position="269"/>
    </location>
</feature>
<proteinExistence type="predicted"/>